<proteinExistence type="predicted"/>
<feature type="signal peptide" evidence="1">
    <location>
        <begin position="1"/>
        <end position="22"/>
    </location>
</feature>
<dbReference type="AlphaFoldDB" id="A0A8T0J0L3"/>
<keyword evidence="1" id="KW-0732">Signal</keyword>
<feature type="chain" id="PRO_5035739035" evidence="1">
    <location>
        <begin position="23"/>
        <end position="65"/>
    </location>
</feature>
<gene>
    <name evidence="2" type="ORF">KC19_2G222900</name>
</gene>
<organism evidence="2 3">
    <name type="scientific">Ceratodon purpureus</name>
    <name type="common">Fire moss</name>
    <name type="synonym">Dicranum purpureum</name>
    <dbReference type="NCBI Taxonomy" id="3225"/>
    <lineage>
        <taxon>Eukaryota</taxon>
        <taxon>Viridiplantae</taxon>
        <taxon>Streptophyta</taxon>
        <taxon>Embryophyta</taxon>
        <taxon>Bryophyta</taxon>
        <taxon>Bryophytina</taxon>
        <taxon>Bryopsida</taxon>
        <taxon>Dicranidae</taxon>
        <taxon>Pseudoditrichales</taxon>
        <taxon>Ditrichaceae</taxon>
        <taxon>Ceratodon</taxon>
    </lineage>
</organism>
<protein>
    <submittedName>
        <fullName evidence="2">Uncharacterized protein</fullName>
    </submittedName>
</protein>
<dbReference type="Proteomes" id="UP000822688">
    <property type="component" value="Chromosome 2"/>
</dbReference>
<accession>A0A8T0J0L3</accession>
<sequence>MNCVTASAFIVQLLTQWSQTLGNRCILDHLTSYLWMEASGREQGFHKVIFLAFLYGSAIDFDKSK</sequence>
<evidence type="ECO:0000313" key="2">
    <source>
        <dbReference type="EMBL" id="KAG0588183.1"/>
    </source>
</evidence>
<keyword evidence="3" id="KW-1185">Reference proteome</keyword>
<comment type="caution">
    <text evidence="2">The sequence shown here is derived from an EMBL/GenBank/DDBJ whole genome shotgun (WGS) entry which is preliminary data.</text>
</comment>
<name>A0A8T0J0L3_CERPU</name>
<evidence type="ECO:0000313" key="3">
    <source>
        <dbReference type="Proteomes" id="UP000822688"/>
    </source>
</evidence>
<evidence type="ECO:0000256" key="1">
    <source>
        <dbReference type="SAM" id="SignalP"/>
    </source>
</evidence>
<dbReference type="EMBL" id="CM026422">
    <property type="protein sequence ID" value="KAG0588183.1"/>
    <property type="molecule type" value="Genomic_DNA"/>
</dbReference>
<reference evidence="2" key="1">
    <citation type="submission" date="2020-06" db="EMBL/GenBank/DDBJ databases">
        <title>WGS assembly of Ceratodon purpureus strain R40.</title>
        <authorList>
            <person name="Carey S.B."/>
            <person name="Jenkins J."/>
            <person name="Shu S."/>
            <person name="Lovell J.T."/>
            <person name="Sreedasyam A."/>
            <person name="Maumus F."/>
            <person name="Tiley G.P."/>
            <person name="Fernandez-Pozo N."/>
            <person name="Barry K."/>
            <person name="Chen C."/>
            <person name="Wang M."/>
            <person name="Lipzen A."/>
            <person name="Daum C."/>
            <person name="Saski C.A."/>
            <person name="Payton A.C."/>
            <person name="Mcbreen J.C."/>
            <person name="Conrad R.E."/>
            <person name="Kollar L.M."/>
            <person name="Olsson S."/>
            <person name="Huttunen S."/>
            <person name="Landis J.B."/>
            <person name="Wickett N.J."/>
            <person name="Johnson M.G."/>
            <person name="Rensing S.A."/>
            <person name="Grimwood J."/>
            <person name="Schmutz J."/>
            <person name="Mcdaniel S.F."/>
        </authorList>
    </citation>
    <scope>NUCLEOTIDE SEQUENCE</scope>
    <source>
        <strain evidence="2">R40</strain>
    </source>
</reference>